<feature type="transmembrane region" description="Helical" evidence="8">
    <location>
        <begin position="196"/>
        <end position="222"/>
    </location>
</feature>
<dbReference type="EMBL" id="KL198115">
    <property type="protein sequence ID" value="KDQ07098.1"/>
    <property type="molecule type" value="Genomic_DNA"/>
</dbReference>
<dbReference type="Pfam" id="PF03595">
    <property type="entry name" value="SLAC1"/>
    <property type="match status" value="1"/>
</dbReference>
<evidence type="ECO:0000256" key="4">
    <source>
        <dbReference type="ARBA" id="ARBA00022475"/>
    </source>
</evidence>
<dbReference type="GO" id="GO:0005886">
    <property type="term" value="C:plasma membrane"/>
    <property type="evidence" value="ECO:0007669"/>
    <property type="project" value="UniProtKB-SubCell"/>
</dbReference>
<feature type="transmembrane region" description="Helical" evidence="8">
    <location>
        <begin position="95"/>
        <end position="116"/>
    </location>
</feature>
<proteinExistence type="inferred from homology"/>
<feature type="transmembrane region" description="Helical" evidence="8">
    <location>
        <begin position="165"/>
        <end position="184"/>
    </location>
</feature>
<evidence type="ECO:0000256" key="7">
    <source>
        <dbReference type="ARBA" id="ARBA00023136"/>
    </source>
</evidence>
<dbReference type="OrthoDB" id="1099at2759"/>
<feature type="transmembrane region" description="Helical" evidence="8">
    <location>
        <begin position="324"/>
        <end position="343"/>
    </location>
</feature>
<keyword evidence="7 8" id="KW-0472">Membrane</keyword>
<feature type="transmembrane region" description="Helical" evidence="8">
    <location>
        <begin position="54"/>
        <end position="75"/>
    </location>
</feature>
<feature type="transmembrane region" description="Helical" evidence="8">
    <location>
        <begin position="21"/>
        <end position="42"/>
    </location>
</feature>
<evidence type="ECO:0000256" key="5">
    <source>
        <dbReference type="ARBA" id="ARBA00022692"/>
    </source>
</evidence>
<dbReference type="FunFam" id="1.50.10.150:FF:000004">
    <property type="entry name" value="Malic acid transporter"/>
    <property type="match status" value="1"/>
</dbReference>
<evidence type="ECO:0000256" key="3">
    <source>
        <dbReference type="ARBA" id="ARBA00022448"/>
    </source>
</evidence>
<feature type="transmembrane region" description="Helical" evidence="8">
    <location>
        <begin position="234"/>
        <end position="256"/>
    </location>
</feature>
<reference evidence="10" key="1">
    <citation type="journal article" date="2014" name="Proc. Natl. Acad. Sci. U.S.A.">
        <title>Extensive sampling of basidiomycete genomes demonstrates inadequacy of the white-rot/brown-rot paradigm for wood decay fungi.</title>
        <authorList>
            <person name="Riley R."/>
            <person name="Salamov A.A."/>
            <person name="Brown D.W."/>
            <person name="Nagy L.G."/>
            <person name="Floudas D."/>
            <person name="Held B.W."/>
            <person name="Levasseur A."/>
            <person name="Lombard V."/>
            <person name="Morin E."/>
            <person name="Otillar R."/>
            <person name="Lindquist E.A."/>
            <person name="Sun H."/>
            <person name="LaButti K.M."/>
            <person name="Schmutz J."/>
            <person name="Jabbour D."/>
            <person name="Luo H."/>
            <person name="Baker S.E."/>
            <person name="Pisabarro A.G."/>
            <person name="Walton J.D."/>
            <person name="Blanchette R.A."/>
            <person name="Henrissat B."/>
            <person name="Martin F."/>
            <person name="Cullen D."/>
            <person name="Hibbett D.S."/>
            <person name="Grigoriev I.V."/>
        </authorList>
    </citation>
    <scope>NUCLEOTIDE SEQUENCE [LARGE SCALE GENOMIC DNA]</scope>
    <source>
        <strain evidence="10">FD-172 SS1</strain>
    </source>
</reference>
<dbReference type="InParanoid" id="A0A067LUT2"/>
<name>A0A067LUT2_BOTB1</name>
<feature type="transmembrane region" description="Helical" evidence="8">
    <location>
        <begin position="282"/>
        <end position="303"/>
    </location>
</feature>
<dbReference type="GO" id="GO:0000319">
    <property type="term" value="F:sulfite transmembrane transporter activity"/>
    <property type="evidence" value="ECO:0007669"/>
    <property type="project" value="TreeGrafter"/>
</dbReference>
<sequence>MQEDPSAKAPRKGMKETIRHFTPSWFAVCMGTGIVAILLHIFPYGTNNAFLQGLALGFLVLNIVLFIAFFCITLARYIMFPSIWKLMVVHPTQSLFIGTFPMGLVTIISGSAAILYQGRKFGGEPFLWLLWALWWFDVVVSAMTAIGHVHMIFTRQTHTMENMTAAWLLPVVPLIVASSCGGVLSQQLLAISISHALITTVVSISCLIIGLGLALMIITIYMHRLIVHGFPPKGLMVSVLLPLGPLGQGGYAALLLGDNLSRLLPITGYTSLILSSPMSGTMFQLVLFSVAFGLWSFGIWWLLGSAIALADAAAHFTIPFGMPWWGLIFPMGVYAVLTLQLGTELDSTFFRVFGSVLACVVFIVWSVVAYRTVKRAIEGTMFHAPCLDNTTMPTYNTEQTQQP</sequence>
<comment type="similarity">
    <text evidence="2">Belongs to the tellurite-resistance/dicarboxylate transporter (TDT) family.</text>
</comment>
<evidence type="ECO:0000256" key="2">
    <source>
        <dbReference type="ARBA" id="ARBA00008566"/>
    </source>
</evidence>
<gene>
    <name evidence="9" type="ORF">BOTBODRAFT_60204</name>
</gene>
<keyword evidence="4" id="KW-1003">Cell membrane</keyword>
<evidence type="ECO:0008006" key="11">
    <source>
        <dbReference type="Google" id="ProtNLM"/>
    </source>
</evidence>
<dbReference type="PANTHER" id="PTHR31686">
    <property type="match status" value="1"/>
</dbReference>
<dbReference type="Proteomes" id="UP000027195">
    <property type="component" value="Unassembled WGS sequence"/>
</dbReference>
<dbReference type="HOGENOM" id="CLU_030057_6_1_1"/>
<dbReference type="CDD" id="cd09318">
    <property type="entry name" value="TDT_SSU1"/>
    <property type="match status" value="1"/>
</dbReference>
<evidence type="ECO:0000313" key="9">
    <source>
        <dbReference type="EMBL" id="KDQ07098.1"/>
    </source>
</evidence>
<dbReference type="InterPro" id="IPR051629">
    <property type="entry name" value="Sulfite_efflux_TDT"/>
</dbReference>
<keyword evidence="3" id="KW-0813">Transport</keyword>
<accession>A0A067LUT2</accession>
<feature type="transmembrane region" description="Helical" evidence="8">
    <location>
        <begin position="128"/>
        <end position="153"/>
    </location>
</feature>
<evidence type="ECO:0000313" key="10">
    <source>
        <dbReference type="Proteomes" id="UP000027195"/>
    </source>
</evidence>
<comment type="subcellular location">
    <subcellularLocation>
        <location evidence="1">Cell membrane</location>
        <topology evidence="1">Multi-pass membrane protein</topology>
    </subcellularLocation>
</comment>
<protein>
    <recommendedName>
        <fullName evidence="11">C4-dicarboxylate transporter/malic acid transport protein</fullName>
    </recommendedName>
</protein>
<organism evidence="9 10">
    <name type="scientific">Botryobasidium botryosum (strain FD-172 SS1)</name>
    <dbReference type="NCBI Taxonomy" id="930990"/>
    <lineage>
        <taxon>Eukaryota</taxon>
        <taxon>Fungi</taxon>
        <taxon>Dikarya</taxon>
        <taxon>Basidiomycota</taxon>
        <taxon>Agaricomycotina</taxon>
        <taxon>Agaricomycetes</taxon>
        <taxon>Cantharellales</taxon>
        <taxon>Botryobasidiaceae</taxon>
        <taxon>Botryobasidium</taxon>
    </lineage>
</organism>
<dbReference type="AlphaFoldDB" id="A0A067LUT2"/>
<keyword evidence="5 8" id="KW-0812">Transmembrane</keyword>
<keyword evidence="10" id="KW-1185">Reference proteome</keyword>
<feature type="transmembrane region" description="Helical" evidence="8">
    <location>
        <begin position="349"/>
        <end position="370"/>
    </location>
</feature>
<evidence type="ECO:0000256" key="8">
    <source>
        <dbReference type="SAM" id="Phobius"/>
    </source>
</evidence>
<evidence type="ECO:0000256" key="1">
    <source>
        <dbReference type="ARBA" id="ARBA00004651"/>
    </source>
</evidence>
<dbReference type="InterPro" id="IPR004695">
    <property type="entry name" value="SLAC1/Mae1/Ssu1/TehA"/>
</dbReference>
<dbReference type="Gene3D" id="1.50.10.150">
    <property type="entry name" value="Voltage-dependent anion channel"/>
    <property type="match status" value="1"/>
</dbReference>
<keyword evidence="6 8" id="KW-1133">Transmembrane helix</keyword>
<dbReference type="PANTHER" id="PTHR31686:SF1">
    <property type="entry name" value="SULFITE EFFLUX PUMP SSU1"/>
    <property type="match status" value="1"/>
</dbReference>
<evidence type="ECO:0000256" key="6">
    <source>
        <dbReference type="ARBA" id="ARBA00022989"/>
    </source>
</evidence>
<dbReference type="InterPro" id="IPR038665">
    <property type="entry name" value="Voltage-dep_anion_channel_sf"/>
</dbReference>